<feature type="compositionally biased region" description="Basic and acidic residues" evidence="9">
    <location>
        <begin position="303"/>
        <end position="317"/>
    </location>
</feature>
<feature type="region of interest" description="Disordered" evidence="9">
    <location>
        <begin position="43"/>
        <end position="70"/>
    </location>
</feature>
<gene>
    <name evidence="12" type="ordered locus">Ndas_1777</name>
</gene>
<evidence type="ECO:0000256" key="3">
    <source>
        <dbReference type="ARBA" id="ARBA00022617"/>
    </source>
</evidence>
<dbReference type="PANTHER" id="PTHR30521:SF4">
    <property type="entry name" value="DEFERROCHELATASE"/>
    <property type="match status" value="1"/>
</dbReference>
<feature type="domain" description="Dyp-type peroxidase N-terminal" evidence="10">
    <location>
        <begin position="66"/>
        <end position="211"/>
    </location>
</feature>
<dbReference type="GO" id="GO:0005829">
    <property type="term" value="C:cytosol"/>
    <property type="evidence" value="ECO:0007669"/>
    <property type="project" value="TreeGrafter"/>
</dbReference>
<dbReference type="InterPro" id="IPR006311">
    <property type="entry name" value="TAT_signal"/>
</dbReference>
<keyword evidence="2 12" id="KW-0575">Peroxidase</keyword>
<evidence type="ECO:0000256" key="6">
    <source>
        <dbReference type="ARBA" id="ARBA00023002"/>
    </source>
</evidence>
<dbReference type="InterPro" id="IPR048327">
    <property type="entry name" value="Dyp_perox_N"/>
</dbReference>
<evidence type="ECO:0000313" key="13">
    <source>
        <dbReference type="Proteomes" id="UP000002219"/>
    </source>
</evidence>
<evidence type="ECO:0000256" key="4">
    <source>
        <dbReference type="ARBA" id="ARBA00022723"/>
    </source>
</evidence>
<dbReference type="PANTHER" id="PTHR30521">
    <property type="entry name" value="DEFERROCHELATASE/PEROXIDASE"/>
    <property type="match status" value="1"/>
</dbReference>
<keyword evidence="3" id="KW-0349">Heme</keyword>
<dbReference type="NCBIfam" id="TIGR01413">
    <property type="entry name" value="Dyp_perox_fam"/>
    <property type="match status" value="1"/>
</dbReference>
<dbReference type="GO" id="GO:0004601">
    <property type="term" value="F:peroxidase activity"/>
    <property type="evidence" value="ECO:0007669"/>
    <property type="project" value="UniProtKB-KW"/>
</dbReference>
<dbReference type="Pfam" id="PF20628">
    <property type="entry name" value="Dyp_perox_C"/>
    <property type="match status" value="1"/>
</dbReference>
<keyword evidence="6" id="KW-0560">Oxidoreductase</keyword>
<evidence type="ECO:0000256" key="5">
    <source>
        <dbReference type="ARBA" id="ARBA00022729"/>
    </source>
</evidence>
<dbReference type="KEGG" id="nda:Ndas_1777"/>
<accession>D7B5D8</accession>
<evidence type="ECO:0000256" key="9">
    <source>
        <dbReference type="SAM" id="MobiDB-lite"/>
    </source>
</evidence>
<dbReference type="PROSITE" id="PS51404">
    <property type="entry name" value="DYP_PEROXIDASE"/>
    <property type="match status" value="1"/>
</dbReference>
<evidence type="ECO:0000256" key="1">
    <source>
        <dbReference type="ARBA" id="ARBA00001970"/>
    </source>
</evidence>
<dbReference type="InterPro" id="IPR048328">
    <property type="entry name" value="Dyp_perox_C"/>
</dbReference>
<feature type="region of interest" description="Disordered" evidence="9">
    <location>
        <begin position="294"/>
        <end position="317"/>
    </location>
</feature>
<dbReference type="GO" id="GO:0020037">
    <property type="term" value="F:heme binding"/>
    <property type="evidence" value="ECO:0007669"/>
    <property type="project" value="InterPro"/>
</dbReference>
<dbReference type="eggNOG" id="COG2837">
    <property type="taxonomic scope" value="Bacteria"/>
</dbReference>
<dbReference type="EMBL" id="CP002040">
    <property type="protein sequence ID" value="ADH67205.1"/>
    <property type="molecule type" value="Genomic_DNA"/>
</dbReference>
<dbReference type="RefSeq" id="WP_013152812.1">
    <property type="nucleotide sequence ID" value="NC_014210.1"/>
</dbReference>
<name>D7B5D8_NOCDD</name>
<dbReference type="STRING" id="446468.Ndas_1777"/>
<dbReference type="HOGENOM" id="CLU_039488_1_2_11"/>
<evidence type="ECO:0000259" key="10">
    <source>
        <dbReference type="Pfam" id="PF04261"/>
    </source>
</evidence>
<evidence type="ECO:0000259" key="11">
    <source>
        <dbReference type="Pfam" id="PF20628"/>
    </source>
</evidence>
<dbReference type="AlphaFoldDB" id="D7B5D8"/>
<organism evidence="12 13">
    <name type="scientific">Nocardiopsis dassonvillei (strain ATCC 23218 / DSM 43111 / CIP 107115 / JCM 7437 / KCTC 9190 / NBRC 14626 / NCTC 10488 / NRRL B-5397 / IMRU 509)</name>
    <name type="common">Actinomadura dassonvillei</name>
    <dbReference type="NCBI Taxonomy" id="446468"/>
    <lineage>
        <taxon>Bacteria</taxon>
        <taxon>Bacillati</taxon>
        <taxon>Actinomycetota</taxon>
        <taxon>Actinomycetes</taxon>
        <taxon>Streptosporangiales</taxon>
        <taxon>Nocardiopsidaceae</taxon>
        <taxon>Nocardiopsis</taxon>
    </lineage>
</organism>
<evidence type="ECO:0000256" key="2">
    <source>
        <dbReference type="ARBA" id="ARBA00022559"/>
    </source>
</evidence>
<proteinExistence type="inferred from homology"/>
<dbReference type="GO" id="GO:0046872">
    <property type="term" value="F:metal ion binding"/>
    <property type="evidence" value="ECO:0007669"/>
    <property type="project" value="UniProtKB-KW"/>
</dbReference>
<evidence type="ECO:0000313" key="12">
    <source>
        <dbReference type="EMBL" id="ADH67205.1"/>
    </source>
</evidence>
<keyword evidence="13" id="KW-1185">Reference proteome</keyword>
<keyword evidence="5" id="KW-0732">Signal</keyword>
<dbReference type="SUPFAM" id="SSF54909">
    <property type="entry name" value="Dimeric alpha+beta barrel"/>
    <property type="match status" value="1"/>
</dbReference>
<dbReference type="PROSITE" id="PS51318">
    <property type="entry name" value="TAT"/>
    <property type="match status" value="1"/>
</dbReference>
<feature type="domain" description="Dyp-type peroxidase C-terminal" evidence="11">
    <location>
        <begin position="224"/>
        <end position="407"/>
    </location>
</feature>
<keyword evidence="7" id="KW-0408">Iron</keyword>
<keyword evidence="4" id="KW-0479">Metal-binding</keyword>
<dbReference type="InterPro" id="IPR006314">
    <property type="entry name" value="Dyp_peroxidase"/>
</dbReference>
<dbReference type="InterPro" id="IPR011008">
    <property type="entry name" value="Dimeric_a/b-barrel"/>
</dbReference>
<dbReference type="Proteomes" id="UP000002219">
    <property type="component" value="Chromosome 1"/>
</dbReference>
<comment type="cofactor">
    <cofactor evidence="1">
        <name>heme b</name>
        <dbReference type="ChEBI" id="CHEBI:60344"/>
    </cofactor>
</comment>
<sequence>MTGDAHEPPRFSRRGLLTAVGAAGIAGIGAGGLTGYASAAAGAEERDAPALDPARSRTGSREGRPPALLTPTPAHVRVVAVDVNAQDAADVRVAAREVLGAWSREARSLHERGPAALGEGAPSQGLHPASLGVTLGLGPSLLERAGLADRRPPHMEDLPAFDSDRLDPAWCGGDLMLHVGAEDPLVLSSAVDHLLRAARGRVGVRWSLSAFQRSAAAAADPAATPRNLMGQIDGTVNPRPDEALFATQVLASHTEPSLAWMDGGSYVVVRRIRMLLDDWFALETRRREDVIGRRLSDGAPLGGDREHDRPDLSARDGAGEPVIARDAHIRLASPESTLGARMLRRGFSYDLGWDADGRRQAGLLFTAWQADPRTGFTAVQRNLDEGGDALGAYVRHEGSALFAAPPVREGEPRVAHTLL</sequence>
<protein>
    <submittedName>
        <fullName evidence="12">Dyp-type peroxidase family</fullName>
    </submittedName>
</protein>
<evidence type="ECO:0000256" key="7">
    <source>
        <dbReference type="ARBA" id="ARBA00023004"/>
    </source>
</evidence>
<reference evidence="12 13" key="1">
    <citation type="journal article" date="2010" name="Stand. Genomic Sci.">
        <title>Complete genome sequence of Nocardiopsis dassonvillei type strain (IMRU 509).</title>
        <authorList>
            <person name="Sun H."/>
            <person name="Lapidus A."/>
            <person name="Nolan M."/>
            <person name="Lucas S."/>
            <person name="Del Rio T.G."/>
            <person name="Tice H."/>
            <person name="Cheng J.F."/>
            <person name="Tapia R."/>
            <person name="Han C."/>
            <person name="Goodwin L."/>
            <person name="Pitluck S."/>
            <person name="Pagani I."/>
            <person name="Ivanova N."/>
            <person name="Mavromatis K."/>
            <person name="Mikhailova N."/>
            <person name="Pati A."/>
            <person name="Chen A."/>
            <person name="Palaniappan K."/>
            <person name="Land M."/>
            <person name="Hauser L."/>
            <person name="Chang Y.J."/>
            <person name="Jeffries C.D."/>
            <person name="Djao O.D."/>
            <person name="Rohde M."/>
            <person name="Sikorski J."/>
            <person name="Goker M."/>
            <person name="Woyke T."/>
            <person name="Bristow J."/>
            <person name="Eisen J.A."/>
            <person name="Markowitz V."/>
            <person name="Hugenholtz P."/>
            <person name="Kyrpides N.C."/>
            <person name="Klenk H.P."/>
        </authorList>
    </citation>
    <scope>NUCLEOTIDE SEQUENCE [LARGE SCALE GENOMIC DNA]</scope>
    <source>
        <strain evidence="13">ATCC 23218 / DSM 43111 / CIP 107115 / JCM 7437 / KCTC 9190 / NBRC 14626 / NCTC 10488 / NRRL B-5397 / IMRU 509</strain>
    </source>
</reference>
<comment type="similarity">
    <text evidence="8">Belongs to the DyP-type peroxidase family.</text>
</comment>
<dbReference type="OrthoDB" id="9781066at2"/>
<evidence type="ECO:0000256" key="8">
    <source>
        <dbReference type="ARBA" id="ARBA00025737"/>
    </source>
</evidence>
<dbReference type="Pfam" id="PF04261">
    <property type="entry name" value="Dyp_perox_N"/>
    <property type="match status" value="1"/>
</dbReference>
<dbReference type="GeneID" id="91484377"/>